<keyword evidence="2" id="KW-0812">Transmembrane</keyword>
<organism evidence="3 4">
    <name type="scientific">Kangiella japonica</name>
    <dbReference type="NCBI Taxonomy" id="647384"/>
    <lineage>
        <taxon>Bacteria</taxon>
        <taxon>Pseudomonadati</taxon>
        <taxon>Pseudomonadota</taxon>
        <taxon>Gammaproteobacteria</taxon>
        <taxon>Kangiellales</taxon>
        <taxon>Kangiellaceae</taxon>
        <taxon>Kangiella</taxon>
    </lineage>
</organism>
<dbReference type="EMBL" id="BAAAFM010000003">
    <property type="protein sequence ID" value="GAA0209899.1"/>
    <property type="molecule type" value="Genomic_DNA"/>
</dbReference>
<reference evidence="3 4" key="1">
    <citation type="journal article" date="2019" name="Int. J. Syst. Evol. Microbiol.">
        <title>The Global Catalogue of Microorganisms (GCM) 10K type strain sequencing project: providing services to taxonomists for standard genome sequencing and annotation.</title>
        <authorList>
            <consortium name="The Broad Institute Genomics Platform"/>
            <consortium name="The Broad Institute Genome Sequencing Center for Infectious Disease"/>
            <person name="Wu L."/>
            <person name="Ma J."/>
        </authorList>
    </citation>
    <scope>NUCLEOTIDE SEQUENCE [LARGE SCALE GENOMIC DNA]</scope>
    <source>
        <strain evidence="3 4">JCM 16211</strain>
    </source>
</reference>
<keyword evidence="2" id="KW-0472">Membrane</keyword>
<gene>
    <name evidence="3" type="ORF">GCM10009123_16640</name>
</gene>
<accession>A0ABN0T1Y6</accession>
<evidence type="ECO:0000256" key="1">
    <source>
        <dbReference type="SAM" id="MobiDB-lite"/>
    </source>
</evidence>
<protein>
    <submittedName>
        <fullName evidence="3">Uncharacterized protein</fullName>
    </submittedName>
</protein>
<dbReference type="RefSeq" id="WP_343989127.1">
    <property type="nucleotide sequence ID" value="NZ_BAAAFM010000003.1"/>
</dbReference>
<evidence type="ECO:0000313" key="4">
    <source>
        <dbReference type="Proteomes" id="UP001501221"/>
    </source>
</evidence>
<feature type="transmembrane region" description="Helical" evidence="2">
    <location>
        <begin position="61"/>
        <end position="80"/>
    </location>
</feature>
<sequence length="274" mass="30837">MSNDMNKEQDTKQKLTKAYQEASNETTSSELDASIMALAQQELESRQAANSKGSWWTRLKLPVSMAAALVVTIGIARFMVELGYGKPEFAESYSAESVAGVNATTVVLQDNSFTEHERVSAAPAKKEQVSQRQALEQREQEMQQLAVVGARVQREEVQRAKRSQQAERDMAYLASAAEIESKQVVQSDETMAMKTQATELQGNHHQPMPEAVKNAGSREVIDTPYLPAKEWLKNIESLLDSGEKEKAKEQWEKFKKIYPDFPIETPKKQRLEQN</sequence>
<feature type="region of interest" description="Disordered" evidence="1">
    <location>
        <begin position="1"/>
        <end position="31"/>
    </location>
</feature>
<evidence type="ECO:0000256" key="2">
    <source>
        <dbReference type="SAM" id="Phobius"/>
    </source>
</evidence>
<dbReference type="Proteomes" id="UP001501221">
    <property type="component" value="Unassembled WGS sequence"/>
</dbReference>
<keyword evidence="4" id="KW-1185">Reference proteome</keyword>
<comment type="caution">
    <text evidence="3">The sequence shown here is derived from an EMBL/GenBank/DDBJ whole genome shotgun (WGS) entry which is preliminary data.</text>
</comment>
<name>A0ABN0T1Y6_9GAMM</name>
<evidence type="ECO:0000313" key="3">
    <source>
        <dbReference type="EMBL" id="GAA0209899.1"/>
    </source>
</evidence>
<feature type="compositionally biased region" description="Basic and acidic residues" evidence="1">
    <location>
        <begin position="1"/>
        <end position="13"/>
    </location>
</feature>
<feature type="compositionally biased region" description="Polar residues" evidence="1">
    <location>
        <begin position="21"/>
        <end position="31"/>
    </location>
</feature>
<keyword evidence="2" id="KW-1133">Transmembrane helix</keyword>
<proteinExistence type="predicted"/>